<reference evidence="2 3" key="1">
    <citation type="journal article" date="2013" name="PLoS Genet.">
        <title>The genome and development-dependent transcriptomes of Pyronema confluens: a window into fungal evolution.</title>
        <authorList>
            <person name="Traeger S."/>
            <person name="Altegoer F."/>
            <person name="Freitag M."/>
            <person name="Gabaldon T."/>
            <person name="Kempken F."/>
            <person name="Kumar A."/>
            <person name="Marcet-Houben M."/>
            <person name="Poggeler S."/>
            <person name="Stajich J.E."/>
            <person name="Nowrousian M."/>
        </authorList>
    </citation>
    <scope>NUCLEOTIDE SEQUENCE [LARGE SCALE GENOMIC DNA]</scope>
    <source>
        <strain evidence="3">CBS 100304</strain>
        <tissue evidence="2">Vegetative mycelium</tissue>
    </source>
</reference>
<dbReference type="EMBL" id="HF935215">
    <property type="protein sequence ID" value="CCX04710.1"/>
    <property type="molecule type" value="Genomic_DNA"/>
</dbReference>
<name>U4L3S8_PYROM</name>
<accession>U4L3S8</accession>
<keyword evidence="1" id="KW-0472">Membrane</keyword>
<evidence type="ECO:0000313" key="2">
    <source>
        <dbReference type="EMBL" id="CCX04710.1"/>
    </source>
</evidence>
<keyword evidence="1" id="KW-0812">Transmembrane</keyword>
<dbReference type="AlphaFoldDB" id="U4L3S8"/>
<sequence length="96" mass="10600">MARAQTQMFLQNIFRIQCNFLASSNAKASIGFKDIVPTGPSINVVLSPFPFLVITSDISLFIGAIIFLLIHFNTFLVIGLYLCHQCTSHSDRGLPP</sequence>
<protein>
    <submittedName>
        <fullName evidence="2">Uncharacterized protein</fullName>
    </submittedName>
</protein>
<dbReference type="Proteomes" id="UP000018144">
    <property type="component" value="Unassembled WGS sequence"/>
</dbReference>
<evidence type="ECO:0000256" key="1">
    <source>
        <dbReference type="SAM" id="Phobius"/>
    </source>
</evidence>
<feature type="transmembrane region" description="Helical" evidence="1">
    <location>
        <begin position="58"/>
        <end position="82"/>
    </location>
</feature>
<proteinExistence type="predicted"/>
<evidence type="ECO:0000313" key="3">
    <source>
        <dbReference type="Proteomes" id="UP000018144"/>
    </source>
</evidence>
<keyword evidence="3" id="KW-1185">Reference proteome</keyword>
<gene>
    <name evidence="2" type="ORF">PCON_03374</name>
</gene>
<keyword evidence="1" id="KW-1133">Transmembrane helix</keyword>
<organism evidence="2 3">
    <name type="scientific">Pyronema omphalodes (strain CBS 100304)</name>
    <name type="common">Pyronema confluens</name>
    <dbReference type="NCBI Taxonomy" id="1076935"/>
    <lineage>
        <taxon>Eukaryota</taxon>
        <taxon>Fungi</taxon>
        <taxon>Dikarya</taxon>
        <taxon>Ascomycota</taxon>
        <taxon>Pezizomycotina</taxon>
        <taxon>Pezizomycetes</taxon>
        <taxon>Pezizales</taxon>
        <taxon>Pyronemataceae</taxon>
        <taxon>Pyronema</taxon>
    </lineage>
</organism>